<keyword evidence="3" id="KW-1185">Reference proteome</keyword>
<dbReference type="EMBL" id="ML993609">
    <property type="protein sequence ID" value="KAF2163268.1"/>
    <property type="molecule type" value="Genomic_DNA"/>
</dbReference>
<evidence type="ECO:0000313" key="3">
    <source>
        <dbReference type="Proteomes" id="UP000799537"/>
    </source>
</evidence>
<feature type="compositionally biased region" description="Basic residues" evidence="1">
    <location>
        <begin position="663"/>
        <end position="672"/>
    </location>
</feature>
<feature type="compositionally biased region" description="Polar residues" evidence="1">
    <location>
        <begin position="420"/>
        <end position="429"/>
    </location>
</feature>
<feature type="region of interest" description="Disordered" evidence="1">
    <location>
        <begin position="449"/>
        <end position="495"/>
    </location>
</feature>
<feature type="compositionally biased region" description="Acidic residues" evidence="1">
    <location>
        <begin position="369"/>
        <end position="396"/>
    </location>
</feature>
<feature type="compositionally biased region" description="Low complexity" evidence="1">
    <location>
        <begin position="449"/>
        <end position="462"/>
    </location>
</feature>
<sequence length="1015" mass="109329">MDPPTTSLDSSDPQEVEEQRTFATKFDSPVAAHLAPTNLPLNKVQRAWDRRPQSPFSRKKVRFGKVWKRNTAPSTDATSMFAGSYALEAMRVESPGKAVKKMRVDYGQVVSDWDRRGSPNRRIVTRSSRVAELVALDEEESQEQDGQAEEEEALRVEVVGEDGAVQEIGADEELQQDEWEDESVTEEHVWDATLMHLGEAPGARTTRENEQIEVENSANMVATTDVVENKAFEPSQGDHQEEPATQIVVSADAGPGPAVSIQTKSSLQAPVLPEGFVSPVKERRRRPISQVKQALANRRRTLPVNFSAAPAQPTANTDMIVVQDSPGHAERQTATEQLVRSEQAQQQCFSPLHRRDESGASTMEATIDATEDTEEDSGKEETSNENEWEDVEEENELGAPDAPRDMTPEPIAQAEWIDTVENTPTSPQAEANAFDRSFAAEVHDRVADLVSPSKLPSSPVPSITGQHPRLPLRRSPRRQSTSPLKRSTIAPLGKSHLIAFTPVKLPVSQSSTQEPCLASSPLPTSPALLQNADSPQTSMPTLTRSSSAPPEEPQMSPRKPGQPRLSDDTALLQAFINRASESKNGRRTSATARRESLENRRNSDAVRQALASPAVKPAATDVLGDLDPNSPSPRKQAAVECSIKPLQQEEQDELAQSSPARTVSRRSGRSKKKPETLSAATYSGPNKISIRGSADSVVLKKTEAQELAQATRSNTKKNKGGAVLPPLRLTRMAKEAALNDGNDVPEVAMEEGDANKKGIKWAETLATFYEGASEPEISMMIDELSVPEPGAGNESSRPDTEMTGLSAPTPASETPSKPRQRRLKPTRMASTPAQATRSTQASVEEEPAKETKAKPMVRKRSRIATPAKPRGTTAASTSEAAVDEVKVEPKKTAAARKAASKLPAPTVSAIPAAQGKENSVIASPPKKRAKAPATPALGSAALAKNSQPKLDFSKGVGLEKKHAESGNGAVPGIASPAKRSARTSVLLGEDGSVTKKELPPSLGSPAKKRTRRTPA</sequence>
<gene>
    <name evidence="2" type="ORF">M409DRAFT_57561</name>
</gene>
<feature type="compositionally biased region" description="Polar residues" evidence="1">
    <location>
        <begin position="334"/>
        <end position="349"/>
    </location>
</feature>
<feature type="compositionally biased region" description="Polar residues" evidence="1">
    <location>
        <begin position="1"/>
        <end position="13"/>
    </location>
</feature>
<feature type="compositionally biased region" description="Polar residues" evidence="1">
    <location>
        <begin position="828"/>
        <end position="842"/>
    </location>
</feature>
<dbReference type="RefSeq" id="XP_033664157.1">
    <property type="nucleotide sequence ID" value="XM_033813666.1"/>
</dbReference>
<feature type="region of interest" description="Disordered" evidence="1">
    <location>
        <begin position="508"/>
        <end position="693"/>
    </location>
</feature>
<organism evidence="2 3">
    <name type="scientific">Zasmidium cellare ATCC 36951</name>
    <dbReference type="NCBI Taxonomy" id="1080233"/>
    <lineage>
        <taxon>Eukaryota</taxon>
        <taxon>Fungi</taxon>
        <taxon>Dikarya</taxon>
        <taxon>Ascomycota</taxon>
        <taxon>Pezizomycotina</taxon>
        <taxon>Dothideomycetes</taxon>
        <taxon>Dothideomycetidae</taxon>
        <taxon>Mycosphaerellales</taxon>
        <taxon>Mycosphaerellaceae</taxon>
        <taxon>Zasmidium</taxon>
    </lineage>
</organism>
<proteinExistence type="predicted"/>
<evidence type="ECO:0000313" key="2">
    <source>
        <dbReference type="EMBL" id="KAF2163268.1"/>
    </source>
</evidence>
<feature type="compositionally biased region" description="Basic and acidic residues" evidence="1">
    <location>
        <begin position="592"/>
        <end position="604"/>
    </location>
</feature>
<feature type="region of interest" description="Disordered" evidence="1">
    <location>
        <begin position="956"/>
        <end position="1015"/>
    </location>
</feature>
<feature type="compositionally biased region" description="Basic residues" evidence="1">
    <location>
        <begin position="1006"/>
        <end position="1015"/>
    </location>
</feature>
<feature type="region of interest" description="Disordered" evidence="1">
    <location>
        <begin position="782"/>
        <end position="888"/>
    </location>
</feature>
<name>A0A6A6CAK8_ZASCE</name>
<evidence type="ECO:0000256" key="1">
    <source>
        <dbReference type="SAM" id="MobiDB-lite"/>
    </source>
</evidence>
<accession>A0A6A6CAK8</accession>
<reference evidence="2" key="1">
    <citation type="journal article" date="2020" name="Stud. Mycol.">
        <title>101 Dothideomycetes genomes: a test case for predicting lifestyles and emergence of pathogens.</title>
        <authorList>
            <person name="Haridas S."/>
            <person name="Albert R."/>
            <person name="Binder M."/>
            <person name="Bloem J."/>
            <person name="Labutti K."/>
            <person name="Salamov A."/>
            <person name="Andreopoulos B."/>
            <person name="Baker S."/>
            <person name="Barry K."/>
            <person name="Bills G."/>
            <person name="Bluhm B."/>
            <person name="Cannon C."/>
            <person name="Castanera R."/>
            <person name="Culley D."/>
            <person name="Daum C."/>
            <person name="Ezra D."/>
            <person name="Gonzalez J."/>
            <person name="Henrissat B."/>
            <person name="Kuo A."/>
            <person name="Liang C."/>
            <person name="Lipzen A."/>
            <person name="Lutzoni F."/>
            <person name="Magnuson J."/>
            <person name="Mondo S."/>
            <person name="Nolan M."/>
            <person name="Ohm R."/>
            <person name="Pangilinan J."/>
            <person name="Park H.-J."/>
            <person name="Ramirez L."/>
            <person name="Alfaro M."/>
            <person name="Sun H."/>
            <person name="Tritt A."/>
            <person name="Yoshinaga Y."/>
            <person name="Zwiers L.-H."/>
            <person name="Turgeon B."/>
            <person name="Goodwin S."/>
            <person name="Spatafora J."/>
            <person name="Crous P."/>
            <person name="Grigoriev I."/>
        </authorList>
    </citation>
    <scope>NUCLEOTIDE SEQUENCE</scope>
    <source>
        <strain evidence="2">ATCC 36951</strain>
    </source>
</reference>
<feature type="region of interest" description="Disordered" evidence="1">
    <location>
        <begin position="1"/>
        <end position="20"/>
    </location>
</feature>
<dbReference type="OrthoDB" id="4207369at2759"/>
<protein>
    <submittedName>
        <fullName evidence="2">Uncharacterized protein</fullName>
    </submittedName>
</protein>
<feature type="region of interest" description="Disordered" evidence="1">
    <location>
        <begin position="909"/>
        <end position="942"/>
    </location>
</feature>
<dbReference type="AlphaFoldDB" id="A0A6A6CAK8"/>
<dbReference type="GeneID" id="54566938"/>
<feature type="region of interest" description="Disordered" evidence="1">
    <location>
        <begin position="326"/>
        <end position="437"/>
    </location>
</feature>
<dbReference type="Proteomes" id="UP000799537">
    <property type="component" value="Unassembled WGS sequence"/>
</dbReference>
<feature type="compositionally biased region" description="Polar residues" evidence="1">
    <location>
        <begin position="527"/>
        <end position="548"/>
    </location>
</feature>